<evidence type="ECO:0000256" key="1">
    <source>
        <dbReference type="ARBA" id="ARBA00005184"/>
    </source>
</evidence>
<comment type="function">
    <text evidence="8 10">Acts in the modification of cell walls via demethylesterification of cell wall pectin.</text>
</comment>
<dbReference type="Gene3D" id="2.160.20.10">
    <property type="entry name" value="Single-stranded right-handed beta-helix, Pectin lyase-like"/>
    <property type="match status" value="2"/>
</dbReference>
<dbReference type="InterPro" id="IPR000070">
    <property type="entry name" value="Pectinesterase_cat"/>
</dbReference>
<feature type="domain" description="Pectinesterase catalytic" evidence="11">
    <location>
        <begin position="46"/>
        <end position="324"/>
    </location>
</feature>
<evidence type="ECO:0000256" key="2">
    <source>
        <dbReference type="ARBA" id="ARBA00008891"/>
    </source>
</evidence>
<evidence type="ECO:0000259" key="11">
    <source>
        <dbReference type="Pfam" id="PF01095"/>
    </source>
</evidence>
<dbReference type="Pfam" id="PF01095">
    <property type="entry name" value="Pectinesterase"/>
    <property type="match status" value="2"/>
</dbReference>
<dbReference type="InterPro" id="IPR033131">
    <property type="entry name" value="Pectinesterase_Asp_AS"/>
</dbReference>
<dbReference type="AlphaFoldDB" id="A0AAN7GSR7"/>
<evidence type="ECO:0000313" key="13">
    <source>
        <dbReference type="Proteomes" id="UP001345219"/>
    </source>
</evidence>
<dbReference type="PANTHER" id="PTHR31321:SF76">
    <property type="entry name" value="PECTINESTERASE 10-RELATED"/>
    <property type="match status" value="1"/>
</dbReference>
<evidence type="ECO:0000256" key="5">
    <source>
        <dbReference type="ARBA" id="ARBA00023085"/>
    </source>
</evidence>
<keyword evidence="10" id="KW-0134">Cell wall</keyword>
<evidence type="ECO:0000256" key="9">
    <source>
        <dbReference type="PROSITE-ProRule" id="PRU10040"/>
    </source>
</evidence>
<accession>A0AAN7GSR7</accession>
<feature type="active site" evidence="9">
    <location>
        <position position="495"/>
    </location>
</feature>
<evidence type="ECO:0000256" key="7">
    <source>
        <dbReference type="ARBA" id="ARBA00047928"/>
    </source>
</evidence>
<proteinExistence type="inferred from homology"/>
<gene>
    <name evidence="12" type="ORF">SAY87_027057</name>
</gene>
<protein>
    <recommendedName>
        <fullName evidence="3 10">Pectinesterase</fullName>
        <ecNumber evidence="3 10">3.1.1.11</ecNumber>
    </recommendedName>
</protein>
<evidence type="ECO:0000256" key="6">
    <source>
        <dbReference type="ARBA" id="ARBA00023180"/>
    </source>
</evidence>
<dbReference type="EMBL" id="JAXIOK010000018">
    <property type="protein sequence ID" value="KAK4749608.1"/>
    <property type="molecule type" value="Genomic_DNA"/>
</dbReference>
<dbReference type="PROSITE" id="PS00800">
    <property type="entry name" value="PECTINESTERASE_1"/>
    <property type="match status" value="1"/>
</dbReference>
<dbReference type="InterPro" id="IPR012334">
    <property type="entry name" value="Pectin_lyas_fold"/>
</dbReference>
<dbReference type="FunFam" id="2.160.20.10:FF:000013">
    <property type="entry name" value="Pectinesterase"/>
    <property type="match status" value="2"/>
</dbReference>
<dbReference type="InterPro" id="IPR018040">
    <property type="entry name" value="Pectinesterase_Tyr_AS"/>
</dbReference>
<keyword evidence="10" id="KW-0964">Secreted</keyword>
<dbReference type="PROSITE" id="PS00503">
    <property type="entry name" value="PECTINESTERASE_2"/>
    <property type="match status" value="2"/>
</dbReference>
<name>A0AAN7GSR7_9MYRT</name>
<feature type="active site" evidence="9">
    <location>
        <position position="189"/>
    </location>
</feature>
<evidence type="ECO:0000256" key="8">
    <source>
        <dbReference type="ARBA" id="ARBA00057335"/>
    </source>
</evidence>
<comment type="catalytic activity">
    <reaction evidence="7 10">
        <text>[(1-&gt;4)-alpha-D-galacturonosyl methyl ester](n) + n H2O = [(1-&gt;4)-alpha-D-galacturonosyl](n) + n methanol + n H(+)</text>
        <dbReference type="Rhea" id="RHEA:22380"/>
        <dbReference type="Rhea" id="RHEA-COMP:14570"/>
        <dbReference type="Rhea" id="RHEA-COMP:14573"/>
        <dbReference type="ChEBI" id="CHEBI:15377"/>
        <dbReference type="ChEBI" id="CHEBI:15378"/>
        <dbReference type="ChEBI" id="CHEBI:17790"/>
        <dbReference type="ChEBI" id="CHEBI:140522"/>
        <dbReference type="ChEBI" id="CHEBI:140523"/>
        <dbReference type="EC" id="3.1.1.11"/>
    </reaction>
</comment>
<dbReference type="GO" id="GO:0042545">
    <property type="term" value="P:cell wall modification"/>
    <property type="evidence" value="ECO:0007669"/>
    <property type="project" value="UniProtKB-UniRule"/>
</dbReference>
<keyword evidence="13" id="KW-1185">Reference proteome</keyword>
<dbReference type="InterPro" id="IPR011050">
    <property type="entry name" value="Pectin_lyase_fold/virulence"/>
</dbReference>
<evidence type="ECO:0000313" key="12">
    <source>
        <dbReference type="EMBL" id="KAK4749608.1"/>
    </source>
</evidence>
<comment type="caution">
    <text evidence="12">The sequence shown here is derived from an EMBL/GenBank/DDBJ whole genome shotgun (WGS) entry which is preliminary data.</text>
</comment>
<comment type="subcellular location">
    <subcellularLocation>
        <location evidence="10">Secreted</location>
        <location evidence="10">Cell wall</location>
    </subcellularLocation>
</comment>
<dbReference type="GO" id="GO:0030599">
    <property type="term" value="F:pectinesterase activity"/>
    <property type="evidence" value="ECO:0007669"/>
    <property type="project" value="UniProtKB-UniRule"/>
</dbReference>
<comment type="similarity">
    <text evidence="2">Belongs to the pectinesterase family.</text>
</comment>
<evidence type="ECO:0000256" key="4">
    <source>
        <dbReference type="ARBA" id="ARBA00022801"/>
    </source>
</evidence>
<evidence type="ECO:0000256" key="3">
    <source>
        <dbReference type="ARBA" id="ARBA00013229"/>
    </source>
</evidence>
<dbReference type="PANTHER" id="PTHR31321">
    <property type="entry name" value="ACYL-COA THIOESTER HYDROLASE YBHC-RELATED"/>
    <property type="match status" value="1"/>
</dbReference>
<keyword evidence="5 10" id="KW-0063">Aspartyl esterase</keyword>
<reference evidence="12 13" key="1">
    <citation type="journal article" date="2023" name="Hortic Res">
        <title>Pangenome of water caltrop reveals structural variations and asymmetric subgenome divergence after allopolyploidization.</title>
        <authorList>
            <person name="Zhang X."/>
            <person name="Chen Y."/>
            <person name="Wang L."/>
            <person name="Yuan Y."/>
            <person name="Fang M."/>
            <person name="Shi L."/>
            <person name="Lu R."/>
            <person name="Comes H.P."/>
            <person name="Ma Y."/>
            <person name="Chen Y."/>
            <person name="Huang G."/>
            <person name="Zhou Y."/>
            <person name="Zheng Z."/>
            <person name="Qiu Y."/>
        </authorList>
    </citation>
    <scope>NUCLEOTIDE SEQUENCE [LARGE SCALE GENOMIC DNA]</scope>
    <source>
        <tissue evidence="12">Roots</tissue>
    </source>
</reference>
<dbReference type="GO" id="GO:0045490">
    <property type="term" value="P:pectin catabolic process"/>
    <property type="evidence" value="ECO:0007669"/>
    <property type="project" value="UniProtKB-UniRule"/>
</dbReference>
<feature type="signal peptide" evidence="10">
    <location>
        <begin position="1"/>
        <end position="28"/>
    </location>
</feature>
<keyword evidence="10" id="KW-0732">Signal</keyword>
<feature type="chain" id="PRO_5042663699" description="Pectinesterase" evidence="10">
    <location>
        <begin position="29"/>
        <end position="640"/>
    </location>
</feature>
<dbReference type="Proteomes" id="UP001345219">
    <property type="component" value="Chromosome 21"/>
</dbReference>
<keyword evidence="4 10" id="KW-0378">Hydrolase</keyword>
<organism evidence="12 13">
    <name type="scientific">Trapa incisa</name>
    <dbReference type="NCBI Taxonomy" id="236973"/>
    <lineage>
        <taxon>Eukaryota</taxon>
        <taxon>Viridiplantae</taxon>
        <taxon>Streptophyta</taxon>
        <taxon>Embryophyta</taxon>
        <taxon>Tracheophyta</taxon>
        <taxon>Spermatophyta</taxon>
        <taxon>Magnoliopsida</taxon>
        <taxon>eudicotyledons</taxon>
        <taxon>Gunneridae</taxon>
        <taxon>Pentapetalae</taxon>
        <taxon>rosids</taxon>
        <taxon>malvids</taxon>
        <taxon>Myrtales</taxon>
        <taxon>Lythraceae</taxon>
        <taxon>Trapa</taxon>
    </lineage>
</organism>
<comment type="pathway">
    <text evidence="1 10">Glycan metabolism; pectin degradation; 2-dehydro-3-deoxy-D-gluconate from pectin: step 1/5.</text>
</comment>
<keyword evidence="6" id="KW-0325">Glycoprotein</keyword>
<dbReference type="EC" id="3.1.1.11" evidence="3 10"/>
<sequence>MEVATSISPMRFSLCLFLLLLVPRFNSAIPYRKIYVDPQLQDGSVGGESFSTVQAAIDSVPVDNPNWVVIHIKAGSYREKVVIPREKPYIVLKGKGKKWTEIVWDDHHTVADSPTFTISADNIVVKGITFRNSYNNPVNGNPRKPAAAALVSGDNVYFYRVGFFGVQDTLWDDRGRHFFKNCTIQGAVDFIFGNGQSIYEECTISVLGDAIQPNVAGYITAQGRNNPNEATGFVFKNCRVFGSGSANLGRPWRPYARVLFYGCYFSSVVYPQGWDSWGSVGKEYQLTLGEYDCYGPGADRSQRVSWEHNYSQSEVQSLTDPGFIVTHLNSADSQTAEYRDIYVDSHDNPDGRDDMFTTVQKAIDSIPENNPSWVVVNIKEGVYSEKVTIPKRKPFIAIKGKGYKSTEIVWDDHRNVLQSPTFTILSDNIIVQGISFRNSYNDPEKNNPKAPAAAALVMGDNVQFYQVGFYGVQDTLWDHTGKHFFNNCTIQGAVDFIFGNGQSIYQGCSIEASGFPHGFITAQSRDGPNEPTGFIFKECSVSGTSKVMLGRPWSCHARVLFYGCNFDSNIDPVGWTSWLCGGKESQGKMGEYDCHGPGANQTGRVSWAYKYGEAEVKELTDQSFISASEWLDKPWWLSLP</sequence>
<keyword evidence="10" id="KW-0961">Cell wall biogenesis/degradation</keyword>
<dbReference type="SUPFAM" id="SSF51126">
    <property type="entry name" value="Pectin lyase-like"/>
    <property type="match status" value="2"/>
</dbReference>
<feature type="domain" description="Pectinesterase catalytic" evidence="11">
    <location>
        <begin position="354"/>
        <end position="627"/>
    </location>
</feature>
<evidence type="ECO:0000256" key="10">
    <source>
        <dbReference type="RuleBase" id="RU000589"/>
    </source>
</evidence>